<gene>
    <name evidence="3" type="ORF">PLXY2_LOCUS12187</name>
</gene>
<organism evidence="3 4">
    <name type="scientific">Plutella xylostella</name>
    <name type="common">Diamondback moth</name>
    <name type="synonym">Plutella maculipennis</name>
    <dbReference type="NCBI Taxonomy" id="51655"/>
    <lineage>
        <taxon>Eukaryota</taxon>
        <taxon>Metazoa</taxon>
        <taxon>Ecdysozoa</taxon>
        <taxon>Arthropoda</taxon>
        <taxon>Hexapoda</taxon>
        <taxon>Insecta</taxon>
        <taxon>Pterygota</taxon>
        <taxon>Neoptera</taxon>
        <taxon>Endopterygota</taxon>
        <taxon>Lepidoptera</taxon>
        <taxon>Glossata</taxon>
        <taxon>Ditrysia</taxon>
        <taxon>Yponomeutoidea</taxon>
        <taxon>Plutellidae</taxon>
        <taxon>Plutella</taxon>
    </lineage>
</organism>
<dbReference type="InterPro" id="IPR043143">
    <property type="entry name" value="Mal/L-sulf/L-lact_DH-like_NADP"/>
</dbReference>
<evidence type="ECO:0000256" key="2">
    <source>
        <dbReference type="ARBA" id="ARBA00023002"/>
    </source>
</evidence>
<reference evidence="3" key="1">
    <citation type="submission" date="2020-11" db="EMBL/GenBank/DDBJ databases">
        <authorList>
            <person name="Whiteford S."/>
        </authorList>
    </citation>
    <scope>NUCLEOTIDE SEQUENCE</scope>
</reference>
<proteinExistence type="inferred from homology"/>
<dbReference type="PANTHER" id="PTHR11091:SF0">
    <property type="entry name" value="MALATE DEHYDROGENASE"/>
    <property type="match status" value="1"/>
</dbReference>
<dbReference type="EMBL" id="CAJHNJ030000070">
    <property type="protein sequence ID" value="CAG9133944.1"/>
    <property type="molecule type" value="Genomic_DNA"/>
</dbReference>
<dbReference type="Pfam" id="PF02615">
    <property type="entry name" value="Ldh_2"/>
    <property type="match status" value="1"/>
</dbReference>
<name>A0A8S4G234_PLUXY</name>
<dbReference type="GO" id="GO:0016491">
    <property type="term" value="F:oxidoreductase activity"/>
    <property type="evidence" value="ECO:0007669"/>
    <property type="project" value="UniProtKB-KW"/>
</dbReference>
<dbReference type="PANTHER" id="PTHR11091">
    <property type="entry name" value="OXIDOREDUCTASE-RELATED"/>
    <property type="match status" value="1"/>
</dbReference>
<keyword evidence="4" id="KW-1185">Reference proteome</keyword>
<dbReference type="InterPro" id="IPR036111">
    <property type="entry name" value="Mal/L-sulfo/L-lacto_DH-like_sf"/>
</dbReference>
<evidence type="ECO:0000256" key="1">
    <source>
        <dbReference type="ARBA" id="ARBA00006056"/>
    </source>
</evidence>
<dbReference type="SUPFAM" id="SSF89733">
    <property type="entry name" value="L-sulfolactate dehydrogenase-like"/>
    <property type="match status" value="1"/>
</dbReference>
<dbReference type="AlphaFoldDB" id="A0A8S4G234"/>
<evidence type="ECO:0000313" key="4">
    <source>
        <dbReference type="Proteomes" id="UP000653454"/>
    </source>
</evidence>
<dbReference type="InterPro" id="IPR043144">
    <property type="entry name" value="Mal/L-sulf/L-lact_DH-like_ah"/>
</dbReference>
<dbReference type="Gene3D" id="1.10.1530.10">
    <property type="match status" value="1"/>
</dbReference>
<comment type="caution">
    <text evidence="3">The sequence shown here is derived from an EMBL/GenBank/DDBJ whole genome shotgun (WGS) entry which is preliminary data.</text>
</comment>
<protein>
    <submittedName>
        <fullName evidence="3">(diamondback moth) hypothetical protein</fullName>
    </submittedName>
</protein>
<dbReference type="Gene3D" id="3.30.1370.60">
    <property type="entry name" value="Hypothetical oxidoreductase yiak, domain 2"/>
    <property type="match status" value="1"/>
</dbReference>
<accession>A0A8S4G234</accession>
<comment type="similarity">
    <text evidence="1">Belongs to the LDH2/MDH2 oxidoreductase family.</text>
</comment>
<evidence type="ECO:0000313" key="3">
    <source>
        <dbReference type="EMBL" id="CAG9133944.1"/>
    </source>
</evidence>
<dbReference type="InterPro" id="IPR003767">
    <property type="entry name" value="Malate/L-lactate_DH-like"/>
</dbReference>
<keyword evidence="2" id="KW-0560">Oxidoreductase</keyword>
<dbReference type="Proteomes" id="UP000653454">
    <property type="component" value="Unassembled WGS sequence"/>
</dbReference>
<sequence length="357" mass="37600">MPEVRIAEVRRFMVDCLVAAGAPEHAAGAHADLLLHADVTGHFSHGLNRLEFYIRDIKSGATDATATPVILKEAAATAWVDGRDALGATVANFCMDLVIRKARHAGVGWVTAKGCCHFGMAGYWALKAEREGLIGLAFTNSSPIMVPTRSRERALGTNPIGMAAPAAPGDSLVVDMATTAVAMGKIEVQIHKGEDIPEGWALGPDGKVTTDAQVAFDTGCLLPLGGSEQTCGYKGYGLSAMVEVFTTALSGAKPTHEGRSWDLADKAAPADLGQCFVAIDPGHFAPGCAESVAACLAHWRELQPMDPSLPVLVPGDKERMNAEETRRRGTVSYARAQVDKCNRVAESLGVPSLQVAS</sequence>